<accession>F0SXD8</accession>
<reference evidence="2 3" key="1">
    <citation type="journal article" date="2011" name="Stand. Genomic Sci.">
        <title>Complete genome sequence of Syntrophobotulus glycolicus type strain (FlGlyR).</title>
        <authorList>
            <person name="Han C."/>
            <person name="Mwirichia R."/>
            <person name="Chertkov O."/>
            <person name="Held B."/>
            <person name="Lapidus A."/>
            <person name="Nolan M."/>
            <person name="Lucas S."/>
            <person name="Hammon N."/>
            <person name="Deshpande S."/>
            <person name="Cheng J.F."/>
            <person name="Tapia R."/>
            <person name="Goodwin L."/>
            <person name="Pitluck S."/>
            <person name="Huntemann M."/>
            <person name="Liolios K."/>
            <person name="Ivanova N."/>
            <person name="Pagani I."/>
            <person name="Mavromatis K."/>
            <person name="Ovchinikova G."/>
            <person name="Pati A."/>
            <person name="Chen A."/>
            <person name="Palaniappan K."/>
            <person name="Land M."/>
            <person name="Hauser L."/>
            <person name="Brambilla E.M."/>
            <person name="Rohde M."/>
            <person name="Spring S."/>
            <person name="Sikorski J."/>
            <person name="Goker M."/>
            <person name="Woyke T."/>
            <person name="Bristow J."/>
            <person name="Eisen J.A."/>
            <person name="Markowitz V."/>
            <person name="Hugenholtz P."/>
            <person name="Kyrpides N.C."/>
            <person name="Klenk H.P."/>
            <person name="Detter J.C."/>
        </authorList>
    </citation>
    <scope>NUCLEOTIDE SEQUENCE [LARGE SCALE GENOMIC DNA]</scope>
    <source>
        <strain evidence="3">DSM 8271 / FlGlyR</strain>
    </source>
</reference>
<dbReference type="eggNOG" id="COG0286">
    <property type="taxonomic scope" value="Bacteria"/>
</dbReference>
<dbReference type="AlphaFoldDB" id="F0SXD8"/>
<reference evidence="3" key="2">
    <citation type="submission" date="2011-02" db="EMBL/GenBank/DDBJ databases">
        <title>The complete genome of Syntrophobotulus glycolicus DSM 8271.</title>
        <authorList>
            <person name="Lucas S."/>
            <person name="Copeland A."/>
            <person name="Lapidus A."/>
            <person name="Bruce D."/>
            <person name="Goodwin L."/>
            <person name="Pitluck S."/>
            <person name="Kyrpides N."/>
            <person name="Mavromatis K."/>
            <person name="Pagani I."/>
            <person name="Ivanova N."/>
            <person name="Mikhailova N."/>
            <person name="Chertkov O."/>
            <person name="Held B."/>
            <person name="Detter J.C."/>
            <person name="Tapia R."/>
            <person name="Han C."/>
            <person name="Land M."/>
            <person name="Hauser L."/>
            <person name="Markowitz V."/>
            <person name="Cheng J.-F."/>
            <person name="Hugenholtz P."/>
            <person name="Woyke T."/>
            <person name="Wu D."/>
            <person name="Spring S."/>
            <person name="Schroeder M."/>
            <person name="Brambilla E."/>
            <person name="Klenk H.-P."/>
            <person name="Eisen J.A."/>
        </authorList>
    </citation>
    <scope>NUCLEOTIDE SEQUENCE [LARGE SCALE GENOMIC DNA]</scope>
    <source>
        <strain evidence="3">DSM 8271 / FlGlyR</strain>
    </source>
</reference>
<evidence type="ECO:0000313" key="2">
    <source>
        <dbReference type="EMBL" id="ADY54684.1"/>
    </source>
</evidence>
<dbReference type="STRING" id="645991.Sgly_0318"/>
<dbReference type="SUPFAM" id="SSF53335">
    <property type="entry name" value="S-adenosyl-L-methionine-dependent methyltransferases"/>
    <property type="match status" value="1"/>
</dbReference>
<sequence>MNGQTLANKTSKQRPATDFYPTPPEVTIALLRYLRLPESTVIWEPACGKGHMAETMKAVGYHVISSDLNDFGYGMTGMDYLSTEIAWHDMIDWIITNPPFSQSVEFIKQGIHNRKPFALLLKSQYWHSKSRMDLFNQFRPRAVLPLTWRPDFLFGQKSGAPTMECYWTVWDRRPAEKTVYELLEKPK</sequence>
<evidence type="ECO:0000256" key="1">
    <source>
        <dbReference type="SAM" id="MobiDB-lite"/>
    </source>
</evidence>
<name>F0SXD8_SYNGF</name>
<evidence type="ECO:0000313" key="3">
    <source>
        <dbReference type="Proteomes" id="UP000007488"/>
    </source>
</evidence>
<feature type="region of interest" description="Disordered" evidence="1">
    <location>
        <begin position="1"/>
        <end position="20"/>
    </location>
</feature>
<keyword evidence="3" id="KW-1185">Reference proteome</keyword>
<dbReference type="Gene3D" id="3.40.50.150">
    <property type="entry name" value="Vaccinia Virus protein VP39"/>
    <property type="match status" value="1"/>
</dbReference>
<dbReference type="EMBL" id="CP002547">
    <property type="protein sequence ID" value="ADY54684.1"/>
    <property type="molecule type" value="Genomic_DNA"/>
</dbReference>
<evidence type="ECO:0008006" key="4">
    <source>
        <dbReference type="Google" id="ProtNLM"/>
    </source>
</evidence>
<dbReference type="PRINTS" id="PR00507">
    <property type="entry name" value="N12N6MTFRASE"/>
</dbReference>
<feature type="compositionally biased region" description="Polar residues" evidence="1">
    <location>
        <begin position="1"/>
        <end position="14"/>
    </location>
</feature>
<protein>
    <recommendedName>
        <fullName evidence="4">SAM-dependent methyltransferase</fullName>
    </recommendedName>
</protein>
<dbReference type="HOGENOM" id="CLU_094523_1_0_9"/>
<gene>
    <name evidence="2" type="ordered locus">Sgly_0318</name>
</gene>
<dbReference type="KEGG" id="sgy:Sgly_0318"/>
<dbReference type="RefSeq" id="WP_013623555.1">
    <property type="nucleotide sequence ID" value="NC_015172.1"/>
</dbReference>
<organism evidence="2 3">
    <name type="scientific">Syntrophobotulus glycolicus (strain DSM 8271 / FlGlyR)</name>
    <dbReference type="NCBI Taxonomy" id="645991"/>
    <lineage>
        <taxon>Bacteria</taxon>
        <taxon>Bacillati</taxon>
        <taxon>Bacillota</taxon>
        <taxon>Clostridia</taxon>
        <taxon>Eubacteriales</taxon>
        <taxon>Desulfitobacteriaceae</taxon>
        <taxon>Syntrophobotulus</taxon>
    </lineage>
</organism>
<dbReference type="InterPro" id="IPR029063">
    <property type="entry name" value="SAM-dependent_MTases_sf"/>
</dbReference>
<dbReference type="Proteomes" id="UP000007488">
    <property type="component" value="Chromosome"/>
</dbReference>
<proteinExistence type="predicted"/>
<dbReference type="OrthoDB" id="1079385at2"/>